<gene>
    <name evidence="7" type="ORF">Mame_01875</name>
</gene>
<feature type="domain" description="DUF202" evidence="6">
    <location>
        <begin position="9"/>
        <end position="70"/>
    </location>
</feature>
<keyword evidence="3 5" id="KW-1133">Transmembrane helix</keyword>
<evidence type="ECO:0000313" key="7">
    <source>
        <dbReference type="EMBL" id="AQZ51217.1"/>
    </source>
</evidence>
<feature type="transmembrane region" description="Helical" evidence="5">
    <location>
        <begin position="21"/>
        <end position="38"/>
    </location>
</feature>
<evidence type="ECO:0000256" key="2">
    <source>
        <dbReference type="ARBA" id="ARBA00022692"/>
    </source>
</evidence>
<evidence type="ECO:0000256" key="1">
    <source>
        <dbReference type="ARBA" id="ARBA00004127"/>
    </source>
</evidence>
<dbReference type="Pfam" id="PF02656">
    <property type="entry name" value="DUF202"/>
    <property type="match status" value="1"/>
</dbReference>
<keyword evidence="8" id="KW-1185">Reference proteome</keyword>
<dbReference type="InterPro" id="IPR003807">
    <property type="entry name" value="DUF202"/>
</dbReference>
<protein>
    <recommendedName>
        <fullName evidence="6">DUF202 domain-containing protein</fullName>
    </recommendedName>
</protein>
<name>A0A1U9Z0J0_9HYPH</name>
<evidence type="ECO:0000256" key="4">
    <source>
        <dbReference type="ARBA" id="ARBA00023136"/>
    </source>
</evidence>
<comment type="subcellular location">
    <subcellularLocation>
        <location evidence="1">Endomembrane system</location>
        <topology evidence="1">Multi-pass membrane protein</topology>
    </subcellularLocation>
</comment>
<evidence type="ECO:0000259" key="6">
    <source>
        <dbReference type="Pfam" id="PF02656"/>
    </source>
</evidence>
<evidence type="ECO:0000313" key="8">
    <source>
        <dbReference type="Proteomes" id="UP000191135"/>
    </source>
</evidence>
<dbReference type="OrthoDB" id="8914086at2"/>
<sequence>MSERLIPGRPGLQPERTDLSWVRTALVVAINGGLLLLREGGTPGLLSILGGSFAMALAIMMVLTGMRRTRLLRLRPLPLHLAPRQEVLITGISVALLGALTLLMIVVR</sequence>
<organism evidence="7 8">
    <name type="scientific">Martelella mediterranea DSM 17316</name>
    <dbReference type="NCBI Taxonomy" id="1122214"/>
    <lineage>
        <taxon>Bacteria</taxon>
        <taxon>Pseudomonadati</taxon>
        <taxon>Pseudomonadota</taxon>
        <taxon>Alphaproteobacteria</taxon>
        <taxon>Hyphomicrobiales</taxon>
        <taxon>Aurantimonadaceae</taxon>
        <taxon>Martelella</taxon>
    </lineage>
</organism>
<keyword evidence="4 5" id="KW-0472">Membrane</keyword>
<keyword evidence="2 5" id="KW-0812">Transmembrane</keyword>
<dbReference type="RefSeq" id="WP_018062919.1">
    <property type="nucleotide sequence ID" value="NZ_AQWH01000001.1"/>
</dbReference>
<reference evidence="7 8" key="1">
    <citation type="submission" date="2017-03" db="EMBL/GenBank/DDBJ databases">
        <title>Foreign affairs: Plasmid Transfer between Roseobacters and Rhizobia.</title>
        <authorList>
            <person name="Bartling P."/>
            <person name="Bunk B."/>
            <person name="Overmann J."/>
            <person name="Brinkmann H."/>
            <person name="Petersen J."/>
        </authorList>
    </citation>
    <scope>NUCLEOTIDE SEQUENCE [LARGE SCALE GENOMIC DNA]</scope>
    <source>
        <strain evidence="7 8">MACL11</strain>
    </source>
</reference>
<feature type="transmembrane region" description="Helical" evidence="5">
    <location>
        <begin position="87"/>
        <end position="107"/>
    </location>
</feature>
<dbReference type="STRING" id="1122214.Mame_01875"/>
<evidence type="ECO:0000256" key="5">
    <source>
        <dbReference type="SAM" id="Phobius"/>
    </source>
</evidence>
<evidence type="ECO:0000256" key="3">
    <source>
        <dbReference type="ARBA" id="ARBA00022989"/>
    </source>
</evidence>
<feature type="transmembrane region" description="Helical" evidence="5">
    <location>
        <begin position="44"/>
        <end position="66"/>
    </location>
</feature>
<dbReference type="GO" id="GO:0012505">
    <property type="term" value="C:endomembrane system"/>
    <property type="evidence" value="ECO:0007669"/>
    <property type="project" value="UniProtKB-SubCell"/>
</dbReference>
<accession>A0A1U9Z0J0</accession>
<dbReference type="AlphaFoldDB" id="A0A1U9Z0J0"/>
<dbReference type="EMBL" id="CP020330">
    <property type="protein sequence ID" value="AQZ51217.1"/>
    <property type="molecule type" value="Genomic_DNA"/>
</dbReference>
<dbReference type="KEGG" id="mmed:Mame_01875"/>
<dbReference type="Proteomes" id="UP000191135">
    <property type="component" value="Chromosome"/>
</dbReference>
<proteinExistence type="predicted"/>